<dbReference type="Pfam" id="PF06687">
    <property type="entry name" value="SUR7"/>
    <property type="match status" value="1"/>
</dbReference>
<feature type="transmembrane region" description="Helical" evidence="6">
    <location>
        <begin position="152"/>
        <end position="174"/>
    </location>
</feature>
<feature type="compositionally biased region" description="Gly residues" evidence="5">
    <location>
        <begin position="353"/>
        <end position="365"/>
    </location>
</feature>
<gene>
    <name evidence="8" type="ORF">AB675_3238</name>
</gene>
<evidence type="ECO:0000256" key="3">
    <source>
        <dbReference type="ARBA" id="ARBA00022989"/>
    </source>
</evidence>
<feature type="compositionally biased region" description="Polar residues" evidence="5">
    <location>
        <begin position="259"/>
        <end position="286"/>
    </location>
</feature>
<evidence type="ECO:0000256" key="4">
    <source>
        <dbReference type="ARBA" id="ARBA00023136"/>
    </source>
</evidence>
<keyword evidence="7" id="KW-0732">Signal</keyword>
<proteinExistence type="predicted"/>
<dbReference type="GO" id="GO:0005886">
    <property type="term" value="C:plasma membrane"/>
    <property type="evidence" value="ECO:0007669"/>
    <property type="project" value="InterPro"/>
</dbReference>
<evidence type="ECO:0000313" key="9">
    <source>
        <dbReference type="Proteomes" id="UP000038010"/>
    </source>
</evidence>
<dbReference type="AlphaFoldDB" id="A0A0N1GWS2"/>
<keyword evidence="9" id="KW-1185">Reference proteome</keyword>
<dbReference type="InterPro" id="IPR051380">
    <property type="entry name" value="pH-response_reg_palI/RIM9"/>
</dbReference>
<dbReference type="GeneID" id="28735150"/>
<evidence type="ECO:0000256" key="6">
    <source>
        <dbReference type="SAM" id="Phobius"/>
    </source>
</evidence>
<keyword evidence="2 6" id="KW-0812">Transmembrane</keyword>
<dbReference type="InterPro" id="IPR009571">
    <property type="entry name" value="SUR7/Rim9-like_fungi"/>
</dbReference>
<comment type="caution">
    <text evidence="8">The sequence shown here is derived from an EMBL/GenBank/DDBJ whole genome shotgun (WGS) entry which is preliminary data.</text>
</comment>
<feature type="transmembrane region" description="Helical" evidence="6">
    <location>
        <begin position="120"/>
        <end position="146"/>
    </location>
</feature>
<evidence type="ECO:0000256" key="1">
    <source>
        <dbReference type="ARBA" id="ARBA00004141"/>
    </source>
</evidence>
<dbReference type="OrthoDB" id="2354757at2759"/>
<protein>
    <submittedName>
        <fullName evidence="8">pH-response regulator protein palI/prr-5</fullName>
    </submittedName>
</protein>
<feature type="region of interest" description="Disordered" evidence="5">
    <location>
        <begin position="226"/>
        <end position="379"/>
    </location>
</feature>
<feature type="compositionally biased region" description="Gly residues" evidence="5">
    <location>
        <begin position="315"/>
        <end position="344"/>
    </location>
</feature>
<dbReference type="GO" id="GO:0032153">
    <property type="term" value="C:cell division site"/>
    <property type="evidence" value="ECO:0007669"/>
    <property type="project" value="TreeGrafter"/>
</dbReference>
<organism evidence="8 9">
    <name type="scientific">Cyphellophora attinorum</name>
    <dbReference type="NCBI Taxonomy" id="1664694"/>
    <lineage>
        <taxon>Eukaryota</taxon>
        <taxon>Fungi</taxon>
        <taxon>Dikarya</taxon>
        <taxon>Ascomycota</taxon>
        <taxon>Pezizomycotina</taxon>
        <taxon>Eurotiomycetes</taxon>
        <taxon>Chaetothyriomycetidae</taxon>
        <taxon>Chaetothyriales</taxon>
        <taxon>Cyphellophoraceae</taxon>
        <taxon>Cyphellophora</taxon>
    </lineage>
</organism>
<keyword evidence="4 6" id="KW-0472">Membrane</keyword>
<evidence type="ECO:0000256" key="7">
    <source>
        <dbReference type="SAM" id="SignalP"/>
    </source>
</evidence>
<keyword evidence="3 6" id="KW-1133">Transmembrane helix</keyword>
<dbReference type="VEuPathDB" id="FungiDB:AB675_3238"/>
<dbReference type="EMBL" id="LFJN01000062">
    <property type="protein sequence ID" value="KPI34384.1"/>
    <property type="molecule type" value="Genomic_DNA"/>
</dbReference>
<name>A0A0N1GWS2_9EURO</name>
<reference evidence="8 9" key="1">
    <citation type="submission" date="2015-06" db="EMBL/GenBank/DDBJ databases">
        <title>Draft genome of the ant-associated black yeast Phialophora attae CBS 131958.</title>
        <authorList>
            <person name="Moreno L.F."/>
            <person name="Stielow B.J."/>
            <person name="de Hoog S."/>
            <person name="Vicente V.A."/>
            <person name="Weiss V.A."/>
            <person name="de Vries M."/>
            <person name="Cruz L.M."/>
            <person name="Souza E.M."/>
        </authorList>
    </citation>
    <scope>NUCLEOTIDE SEQUENCE [LARGE SCALE GENOMIC DNA]</scope>
    <source>
        <strain evidence="8 9">CBS 131958</strain>
    </source>
</reference>
<evidence type="ECO:0000313" key="8">
    <source>
        <dbReference type="EMBL" id="KPI34384.1"/>
    </source>
</evidence>
<dbReference type="PANTHER" id="PTHR28013:SF3">
    <property type="entry name" value="PROTEIN DCV1-RELATED"/>
    <property type="match status" value="1"/>
</dbReference>
<sequence length="474" mass="50488">MLRPATPLTVILLISFVFLLLSTLSSPVIPSIPIATFQGVHFGVFGYCTPNDGCSGIKIKYTTDGLFDSNENPDFNLPSQARRSLSSLLIVHPIAAFLNLVVLALAAAAHLHSPSHSARYLLGVLILLLPTLLATLLAFLVDILLFVPHLAWGGWIVLGSTVLITAAGVVTCAMRRTLVSRKARKRRIAENAEMSGENFYNRQAAQDAKLASATVPAFATMESKAPMVNGAPGADNLPSFTTYTSDSRRPENEIDTLNRGPSSVARSTSRDGQSVRSYPRRSNSLPRDQFGNPAPGVVPPMPGYDNRRPPPPGGAPYGGGMPPPRGGYGPRGRGGYPPRGRGGPRGPPPAGYRGRGGYPGPGRGGYPPPGPPRGPDGAMMAGGMAAGAAAGAMMVEPCDHNHHRAMDQAPTMKVKCLEHTRLRIVVAPCRRLYTRHKIMMDTKATGEGLSHLEINVVHRKGAEALVEVRHLQVV</sequence>
<dbReference type="STRING" id="1664694.A0A0N1GWS2"/>
<feature type="signal peptide" evidence="7">
    <location>
        <begin position="1"/>
        <end position="25"/>
    </location>
</feature>
<dbReference type="GO" id="GO:0035838">
    <property type="term" value="C:growing cell tip"/>
    <property type="evidence" value="ECO:0007669"/>
    <property type="project" value="TreeGrafter"/>
</dbReference>
<comment type="subcellular location">
    <subcellularLocation>
        <location evidence="1">Membrane</location>
        <topology evidence="1">Multi-pass membrane protein</topology>
    </subcellularLocation>
</comment>
<evidence type="ECO:0000256" key="2">
    <source>
        <dbReference type="ARBA" id="ARBA00022692"/>
    </source>
</evidence>
<accession>A0A0N1GWS2</accession>
<feature type="chain" id="PRO_5005872743" evidence="7">
    <location>
        <begin position="26"/>
        <end position="474"/>
    </location>
</feature>
<evidence type="ECO:0000256" key="5">
    <source>
        <dbReference type="SAM" id="MobiDB-lite"/>
    </source>
</evidence>
<dbReference type="Proteomes" id="UP000038010">
    <property type="component" value="Unassembled WGS sequence"/>
</dbReference>
<dbReference type="PANTHER" id="PTHR28013">
    <property type="entry name" value="PROTEIN DCV1-RELATED"/>
    <property type="match status" value="1"/>
</dbReference>
<dbReference type="RefSeq" id="XP_017994347.1">
    <property type="nucleotide sequence ID" value="XM_018143270.1"/>
</dbReference>
<feature type="transmembrane region" description="Helical" evidence="6">
    <location>
        <begin position="85"/>
        <end position="108"/>
    </location>
</feature>